<feature type="transmembrane region" description="Helical" evidence="2">
    <location>
        <begin position="119"/>
        <end position="137"/>
    </location>
</feature>
<dbReference type="Proteomes" id="UP000032405">
    <property type="component" value="Segment"/>
</dbReference>
<evidence type="ECO:0000313" key="3">
    <source>
        <dbReference type="EMBL" id="AJQ21003.1"/>
    </source>
</evidence>
<proteinExistence type="predicted"/>
<feature type="transmembrane region" description="Helical" evidence="2">
    <location>
        <begin position="70"/>
        <end position="93"/>
    </location>
</feature>
<feature type="region of interest" description="Disordered" evidence="1">
    <location>
        <begin position="166"/>
        <end position="196"/>
    </location>
</feature>
<reference evidence="3 4" key="1">
    <citation type="journal article" date="2015" name="Genome Announc.">
        <title>Genome Sequence of Salmonella enterica Phage Det7.</title>
        <authorList>
            <person name="Casjens S.R."/>
            <person name="Jacobs-Sera D."/>
            <person name="Hatfull G.F."/>
            <person name="Hendrix R.W."/>
        </authorList>
    </citation>
    <scope>NUCLEOTIDE SEQUENCE [LARGE SCALE GENOMIC DNA]</scope>
</reference>
<dbReference type="RefSeq" id="YP_009140361.1">
    <property type="nucleotide sequence ID" value="NC_027119.1"/>
</dbReference>
<keyword evidence="2" id="KW-1133">Transmembrane helix</keyword>
<name>A0A0C5Q3M4_9CAUD</name>
<evidence type="ECO:0000313" key="4">
    <source>
        <dbReference type="Proteomes" id="UP000032405"/>
    </source>
</evidence>
<dbReference type="GeneID" id="24366729"/>
<accession>A0A0C5Q3M4</accession>
<organism evidence="3 4">
    <name type="scientific">Salmonella phage Det7</name>
    <dbReference type="NCBI Taxonomy" id="454798"/>
    <lineage>
        <taxon>Viruses</taxon>
        <taxon>Duplodnaviria</taxon>
        <taxon>Heunggongvirae</taxon>
        <taxon>Uroviricota</taxon>
        <taxon>Caudoviricetes</taxon>
        <taxon>Pantevenvirales</taxon>
        <taxon>Ackermannviridae</taxon>
        <taxon>Cvivirinae</taxon>
        <taxon>Kuttervirus</taxon>
        <taxon>Kuttervirus Det7</taxon>
    </lineage>
</organism>
<keyword evidence="2" id="KW-0472">Membrane</keyword>
<keyword evidence="2" id="KW-0812">Transmembrane</keyword>
<dbReference type="EMBL" id="KP797973">
    <property type="protein sequence ID" value="AJQ21003.1"/>
    <property type="molecule type" value="Genomic_DNA"/>
</dbReference>
<keyword evidence="4" id="KW-1185">Reference proteome</keyword>
<evidence type="ECO:0000256" key="1">
    <source>
        <dbReference type="SAM" id="MobiDB-lite"/>
    </source>
</evidence>
<dbReference type="KEGG" id="vg:24366729"/>
<gene>
    <name evidence="3" type="primary">184</name>
    <name evidence="3" type="ORF">DET7_184</name>
</gene>
<sequence>MTKEFIMAIPFVSMIPGALKQLWNLGTDLIQYKREVVQAKHDVKLEAIKSSSDWELSKITEVGGSWKDEFWTIVLAVPAILVMTAPVVELILFPDEYHKGDFIKAVIGGLQALDTAPEWYTYSLLTAISASFGIKGYNHYKSNSRKAQAVDALKQFGVKVVNKDPTVVTQSGSPDLESAPPAGSTATSGAWPDLKK</sequence>
<protein>
    <recommendedName>
        <fullName evidence="5">Holin</fullName>
    </recommendedName>
</protein>
<evidence type="ECO:0000256" key="2">
    <source>
        <dbReference type="SAM" id="Phobius"/>
    </source>
</evidence>
<evidence type="ECO:0008006" key="5">
    <source>
        <dbReference type="Google" id="ProtNLM"/>
    </source>
</evidence>